<evidence type="ECO:0000313" key="4">
    <source>
        <dbReference type="Proteomes" id="UP001341297"/>
    </source>
</evidence>
<organism evidence="1 3">
    <name type="scientific">Bacillus glycinifermentans</name>
    <dbReference type="NCBI Taxonomy" id="1664069"/>
    <lineage>
        <taxon>Bacteria</taxon>
        <taxon>Bacillati</taxon>
        <taxon>Bacillota</taxon>
        <taxon>Bacilli</taxon>
        <taxon>Bacillales</taxon>
        <taxon>Bacillaceae</taxon>
        <taxon>Bacillus</taxon>
    </lineage>
</organism>
<evidence type="ECO:0000313" key="2">
    <source>
        <dbReference type="EMBL" id="MEC0487879.1"/>
    </source>
</evidence>
<gene>
    <name evidence="1" type="ORF">AB447_203810</name>
    <name evidence="2" type="ORF">P8828_24340</name>
</gene>
<evidence type="ECO:0000313" key="1">
    <source>
        <dbReference type="EMBL" id="KRT93068.1"/>
    </source>
</evidence>
<evidence type="ECO:0000313" key="3">
    <source>
        <dbReference type="Proteomes" id="UP000036168"/>
    </source>
</evidence>
<reference evidence="2 4" key="3">
    <citation type="submission" date="2023-03" db="EMBL/GenBank/DDBJ databases">
        <title>Agriculturally important microbes genome sequencing.</title>
        <authorList>
            <person name="Dunlap C."/>
        </authorList>
    </citation>
    <scope>NUCLEOTIDE SEQUENCE [LARGE SCALE GENOMIC DNA]</scope>
    <source>
        <strain evidence="2 4">CBP-3203</strain>
    </source>
</reference>
<dbReference type="AlphaFoldDB" id="A0A0T6BNH2"/>
<accession>A0A0T6BNH2</accession>
<comment type="caution">
    <text evidence="1">The sequence shown here is derived from an EMBL/GenBank/DDBJ whole genome shotgun (WGS) entry which is preliminary data.</text>
</comment>
<proteinExistence type="predicted"/>
<protein>
    <submittedName>
        <fullName evidence="1">Uncharacterized protein</fullName>
    </submittedName>
</protein>
<dbReference type="Proteomes" id="UP001341297">
    <property type="component" value="Unassembled WGS sequence"/>
</dbReference>
<dbReference type="RefSeq" id="WP_048353726.1">
    <property type="nucleotide sequence ID" value="NZ_JARRTL010000047.1"/>
</dbReference>
<sequence length="119" mass="14119">MTRRYPDEELLQILRDKRDELGRAPLASEVSQRVTIRNRFGSWRDALIRAGIDPTKPPKTIYSDEVLLEILREEFKKRGRPPKYYEVKQATTMQFRFGSWNKALEAAGLKVHYRNARRR</sequence>
<dbReference type="Proteomes" id="UP000036168">
    <property type="component" value="Unassembled WGS sequence"/>
</dbReference>
<name>A0A0T6BNH2_9BACI</name>
<reference evidence="1 3" key="1">
    <citation type="journal article" date="2015" name="Int. J. Syst. Evol. Microbiol.">
        <title>Bacillus glycinifermentans sp. nov., isolated from fermented soybean paste.</title>
        <authorList>
            <person name="Kim S.J."/>
            <person name="Dunlap C.A."/>
            <person name="Kwon S.W."/>
            <person name="Rooney A.P."/>
        </authorList>
    </citation>
    <scope>NUCLEOTIDE SEQUENCE [LARGE SCALE GENOMIC DNA]</scope>
    <source>
        <strain evidence="1 3">GO-13</strain>
    </source>
</reference>
<dbReference type="InterPro" id="IPR041025">
    <property type="entry name" value="HNH_repeat"/>
</dbReference>
<keyword evidence="4" id="KW-1185">Reference proteome</keyword>
<dbReference type="EMBL" id="JARRTL010000047">
    <property type="protein sequence ID" value="MEC0487879.1"/>
    <property type="molecule type" value="Genomic_DNA"/>
</dbReference>
<reference evidence="1" key="2">
    <citation type="submission" date="2015-10" db="EMBL/GenBank/DDBJ databases">
        <authorList>
            <person name="Gilbert D.G."/>
        </authorList>
    </citation>
    <scope>NUCLEOTIDE SEQUENCE</scope>
    <source>
        <strain evidence="1">GO-13</strain>
    </source>
</reference>
<dbReference type="EMBL" id="LECW02000023">
    <property type="protein sequence ID" value="KRT93068.1"/>
    <property type="molecule type" value="Genomic_DNA"/>
</dbReference>
<dbReference type="Pfam" id="PF18780">
    <property type="entry name" value="HNH_repeat"/>
    <property type="match status" value="2"/>
</dbReference>